<evidence type="ECO:0000256" key="1">
    <source>
        <dbReference type="SAM" id="MobiDB-lite"/>
    </source>
</evidence>
<evidence type="ECO:0000313" key="2">
    <source>
        <dbReference type="EMBL" id="MCM0619588.1"/>
    </source>
</evidence>
<dbReference type="AlphaFoldDB" id="A0A9X2D5B5"/>
<gene>
    <name evidence="2" type="ORF">M8330_04660</name>
</gene>
<name>A0A9X2D5B5_9ACTN</name>
<sequence>MSKRGSGVPLRDRARPPASFPGLDPTGHGRPPLVDACPARHCWVGDAVDADGVKRPGLLLEWRRGEAGWEGLVVYVARVRGQRWGLVQEWLASAQLTPR</sequence>
<organism evidence="2 3">
    <name type="scientific">Nocardioides bruguierae</name>
    <dbReference type="NCBI Taxonomy" id="2945102"/>
    <lineage>
        <taxon>Bacteria</taxon>
        <taxon>Bacillati</taxon>
        <taxon>Actinomycetota</taxon>
        <taxon>Actinomycetes</taxon>
        <taxon>Propionibacteriales</taxon>
        <taxon>Nocardioidaceae</taxon>
        <taxon>Nocardioides</taxon>
    </lineage>
</organism>
<keyword evidence="3" id="KW-1185">Reference proteome</keyword>
<comment type="caution">
    <text evidence="2">The sequence shown here is derived from an EMBL/GenBank/DDBJ whole genome shotgun (WGS) entry which is preliminary data.</text>
</comment>
<feature type="region of interest" description="Disordered" evidence="1">
    <location>
        <begin position="1"/>
        <end position="32"/>
    </location>
</feature>
<protein>
    <submittedName>
        <fullName evidence="2">Uncharacterized protein</fullName>
    </submittedName>
</protein>
<evidence type="ECO:0000313" key="3">
    <source>
        <dbReference type="Proteomes" id="UP001139485"/>
    </source>
</evidence>
<reference evidence="2" key="1">
    <citation type="submission" date="2022-05" db="EMBL/GenBank/DDBJ databases">
        <authorList>
            <person name="Tuo L."/>
        </authorList>
    </citation>
    <scope>NUCLEOTIDE SEQUENCE</scope>
    <source>
        <strain evidence="2">BSK12Z-4</strain>
    </source>
</reference>
<dbReference type="RefSeq" id="WP_250826386.1">
    <property type="nucleotide sequence ID" value="NZ_JAMOIL010000003.1"/>
</dbReference>
<accession>A0A9X2D5B5</accession>
<dbReference type="Proteomes" id="UP001139485">
    <property type="component" value="Unassembled WGS sequence"/>
</dbReference>
<dbReference type="EMBL" id="JAMOIL010000003">
    <property type="protein sequence ID" value="MCM0619588.1"/>
    <property type="molecule type" value="Genomic_DNA"/>
</dbReference>
<proteinExistence type="predicted"/>